<dbReference type="EMBL" id="CP040098">
    <property type="protein sequence ID" value="QCQ21883.1"/>
    <property type="molecule type" value="Genomic_DNA"/>
</dbReference>
<evidence type="ECO:0000313" key="9">
    <source>
        <dbReference type="EMBL" id="QCQ21883.1"/>
    </source>
</evidence>
<reference evidence="9 10" key="1">
    <citation type="submission" date="2019-05" db="EMBL/GenBank/DDBJ databases">
        <title>The Complete Genome Sequence of the n-alkane-degrading Desulfoglaeba alkanexedens ALDC reveals multiple alkylsuccinate synthase gene clusters.</title>
        <authorList>
            <person name="Callaghan A.V."/>
            <person name="Davidova I.A."/>
            <person name="Duncan K.E."/>
            <person name="Morris B."/>
            <person name="McInerney M.J."/>
        </authorList>
    </citation>
    <scope>NUCLEOTIDE SEQUENCE [LARGE SCALE GENOMIC DNA]</scope>
    <source>
        <strain evidence="9 10">ALDC</strain>
    </source>
</reference>
<dbReference type="InterPro" id="IPR058625">
    <property type="entry name" value="MdtA-like_BSH"/>
</dbReference>
<feature type="signal peptide" evidence="4">
    <location>
        <begin position="1"/>
        <end position="21"/>
    </location>
</feature>
<dbReference type="Pfam" id="PF25917">
    <property type="entry name" value="BSH_RND"/>
    <property type="match status" value="1"/>
</dbReference>
<dbReference type="PANTHER" id="PTHR30158">
    <property type="entry name" value="ACRA/E-RELATED COMPONENT OF DRUG EFFLUX TRANSPORTER"/>
    <property type="match status" value="1"/>
</dbReference>
<dbReference type="NCBIfam" id="TIGR01730">
    <property type="entry name" value="RND_mfp"/>
    <property type="match status" value="1"/>
</dbReference>
<dbReference type="Gene3D" id="2.40.420.20">
    <property type="match status" value="1"/>
</dbReference>
<feature type="domain" description="Multidrug resistance protein MdtA-like C-terminal permuted SH3" evidence="8">
    <location>
        <begin position="303"/>
        <end position="358"/>
    </location>
</feature>
<dbReference type="InterPro" id="IPR006143">
    <property type="entry name" value="RND_pump_MFP"/>
</dbReference>
<dbReference type="Pfam" id="PF25967">
    <property type="entry name" value="RND-MFP_C"/>
    <property type="match status" value="1"/>
</dbReference>
<dbReference type="Proteomes" id="UP000298602">
    <property type="component" value="Chromosome"/>
</dbReference>
<dbReference type="RefSeq" id="WP_137423852.1">
    <property type="nucleotide sequence ID" value="NZ_CP040098.1"/>
</dbReference>
<feature type="domain" description="Multidrug resistance protein MdtA-like beta-barrel" evidence="7">
    <location>
        <begin position="204"/>
        <end position="291"/>
    </location>
</feature>
<dbReference type="Gene3D" id="1.10.287.470">
    <property type="entry name" value="Helix hairpin bin"/>
    <property type="match status" value="1"/>
</dbReference>
<protein>
    <submittedName>
        <fullName evidence="9">Efflux RND transporter periplasmic adaptor subunit</fullName>
    </submittedName>
</protein>
<gene>
    <name evidence="9" type="ORF">FDQ92_06645</name>
</gene>
<dbReference type="InterPro" id="IPR058624">
    <property type="entry name" value="MdtA-like_HH"/>
</dbReference>
<name>A0A4P8L2L3_9BACT</name>
<dbReference type="GO" id="GO:0005886">
    <property type="term" value="C:plasma membrane"/>
    <property type="evidence" value="ECO:0007669"/>
    <property type="project" value="TreeGrafter"/>
</dbReference>
<feature type="chain" id="PRO_5020769461" evidence="4">
    <location>
        <begin position="22"/>
        <end position="370"/>
    </location>
</feature>
<dbReference type="GO" id="GO:0046677">
    <property type="term" value="P:response to antibiotic"/>
    <property type="evidence" value="ECO:0007669"/>
    <property type="project" value="TreeGrafter"/>
</dbReference>
<dbReference type="OrthoDB" id="9772050at2"/>
<evidence type="ECO:0000313" key="10">
    <source>
        <dbReference type="Proteomes" id="UP000298602"/>
    </source>
</evidence>
<dbReference type="FunFam" id="2.40.420.20:FF:000001">
    <property type="entry name" value="Efflux RND transporter periplasmic adaptor subunit"/>
    <property type="match status" value="1"/>
</dbReference>
<dbReference type="GO" id="GO:0030313">
    <property type="term" value="C:cell envelope"/>
    <property type="evidence" value="ECO:0007669"/>
    <property type="project" value="UniProtKB-SubCell"/>
</dbReference>
<evidence type="ECO:0000259" key="5">
    <source>
        <dbReference type="Pfam" id="PF25876"/>
    </source>
</evidence>
<accession>A0A4P8L2L3</accession>
<sequence>MRIFLSIVTACFMWLPVYGFAAPGDNGGKPPLPLVGVAEVGLEAATPPEKYIGHVESIAAIDLRARVEGYLEELSFKEGSFVQKGRVLYVIEQAPYKARVAVARAKVVQAEADLFKAETRLERLRSARPESVPKTDLDDAVAARDLARGRLDEAKANLELAEIDLDYTTVEAPITGRIGRSLYKPGDLVGPSSQPLAEIVLMDPIRVVFSVSERQGEIIMHAMEDAEKGDGAPFLTVGLEFPGGRAYSRKGKIDFVDNRVDPDTGTIAIWGRFENPNGHLVPGEYVRVFLGEAKPEMVPAVAQAAVQRDQEGAFVYVVDEKNRVEQRRITTGPVLDGKFTVTSGLKPGEKVIVQGIQKVRPGITVNIEGE</sequence>
<dbReference type="KEGG" id="dax:FDQ92_06645"/>
<dbReference type="SUPFAM" id="SSF111369">
    <property type="entry name" value="HlyD-like secretion proteins"/>
    <property type="match status" value="1"/>
</dbReference>
<keyword evidence="4" id="KW-0732">Signal</keyword>
<organism evidence="9 10">
    <name type="scientific">Desulfoglaeba alkanexedens ALDC</name>
    <dbReference type="NCBI Taxonomy" id="980445"/>
    <lineage>
        <taxon>Bacteria</taxon>
        <taxon>Pseudomonadati</taxon>
        <taxon>Thermodesulfobacteriota</taxon>
        <taxon>Syntrophobacteria</taxon>
        <taxon>Syntrophobacterales</taxon>
        <taxon>Syntrophobacteraceae</taxon>
        <taxon>Desulfoglaeba</taxon>
    </lineage>
</organism>
<dbReference type="Pfam" id="PF25876">
    <property type="entry name" value="HH_MFP_RND"/>
    <property type="match status" value="1"/>
</dbReference>
<reference evidence="9 10" key="2">
    <citation type="submission" date="2019-05" db="EMBL/GenBank/DDBJ databases">
        <authorList>
            <person name="Suflita J.M."/>
            <person name="Marks C.R."/>
        </authorList>
    </citation>
    <scope>NUCLEOTIDE SEQUENCE [LARGE SCALE GENOMIC DNA]</scope>
    <source>
        <strain evidence="9 10">ALDC</strain>
    </source>
</reference>
<comment type="similarity">
    <text evidence="2">Belongs to the membrane fusion protein (MFP) (TC 8.A.1) family.</text>
</comment>
<dbReference type="InterPro" id="IPR058627">
    <property type="entry name" value="MdtA-like_C"/>
</dbReference>
<evidence type="ECO:0000259" key="6">
    <source>
        <dbReference type="Pfam" id="PF25917"/>
    </source>
</evidence>
<feature type="domain" description="Multidrug resistance protein MdtA-like alpha-helical hairpin" evidence="5">
    <location>
        <begin position="101"/>
        <end position="168"/>
    </location>
</feature>
<feature type="coiled-coil region" evidence="3">
    <location>
        <begin position="107"/>
        <end position="164"/>
    </location>
</feature>
<evidence type="ECO:0000256" key="4">
    <source>
        <dbReference type="SAM" id="SignalP"/>
    </source>
</evidence>
<keyword evidence="10" id="KW-1185">Reference proteome</keyword>
<feature type="domain" description="Multidrug resistance protein MdtA-like barrel-sandwich hybrid" evidence="6">
    <location>
        <begin position="61"/>
        <end position="191"/>
    </location>
</feature>
<proteinExistence type="inferred from homology"/>
<comment type="subcellular location">
    <subcellularLocation>
        <location evidence="1">Cell envelope</location>
    </subcellularLocation>
</comment>
<dbReference type="GO" id="GO:0022857">
    <property type="term" value="F:transmembrane transporter activity"/>
    <property type="evidence" value="ECO:0007669"/>
    <property type="project" value="InterPro"/>
</dbReference>
<evidence type="ECO:0000256" key="1">
    <source>
        <dbReference type="ARBA" id="ARBA00004196"/>
    </source>
</evidence>
<dbReference type="Gene3D" id="2.40.50.100">
    <property type="match status" value="1"/>
</dbReference>
<dbReference type="Gene3D" id="2.40.30.170">
    <property type="match status" value="1"/>
</dbReference>
<dbReference type="AlphaFoldDB" id="A0A4P8L2L3"/>
<keyword evidence="3" id="KW-0175">Coiled coil</keyword>
<evidence type="ECO:0000256" key="2">
    <source>
        <dbReference type="ARBA" id="ARBA00009477"/>
    </source>
</evidence>
<evidence type="ECO:0000256" key="3">
    <source>
        <dbReference type="SAM" id="Coils"/>
    </source>
</evidence>
<evidence type="ECO:0000259" key="8">
    <source>
        <dbReference type="Pfam" id="PF25967"/>
    </source>
</evidence>
<evidence type="ECO:0000259" key="7">
    <source>
        <dbReference type="Pfam" id="PF25944"/>
    </source>
</evidence>
<dbReference type="InterPro" id="IPR058626">
    <property type="entry name" value="MdtA-like_b-barrel"/>
</dbReference>
<dbReference type="Pfam" id="PF25944">
    <property type="entry name" value="Beta-barrel_RND"/>
    <property type="match status" value="1"/>
</dbReference>